<name>A0ACC3A9J1_9EURO</name>
<dbReference type="Proteomes" id="UP001172386">
    <property type="component" value="Unassembled WGS sequence"/>
</dbReference>
<dbReference type="EC" id="3.1.3.16" evidence="1"/>
<evidence type="ECO:0000313" key="1">
    <source>
        <dbReference type="EMBL" id="KAJ9657520.1"/>
    </source>
</evidence>
<comment type="caution">
    <text evidence="1">The sequence shown here is derived from an EMBL/GenBank/DDBJ whole genome shotgun (WGS) entry which is preliminary data.</text>
</comment>
<organism evidence="1 2">
    <name type="scientific">Neophaeococcomyces mojaviensis</name>
    <dbReference type="NCBI Taxonomy" id="3383035"/>
    <lineage>
        <taxon>Eukaryota</taxon>
        <taxon>Fungi</taxon>
        <taxon>Dikarya</taxon>
        <taxon>Ascomycota</taxon>
        <taxon>Pezizomycotina</taxon>
        <taxon>Eurotiomycetes</taxon>
        <taxon>Chaetothyriomycetidae</taxon>
        <taxon>Chaetothyriales</taxon>
        <taxon>Chaetothyriales incertae sedis</taxon>
        <taxon>Neophaeococcomyces</taxon>
    </lineage>
</organism>
<evidence type="ECO:0000313" key="2">
    <source>
        <dbReference type="Proteomes" id="UP001172386"/>
    </source>
</evidence>
<proteinExistence type="predicted"/>
<keyword evidence="1" id="KW-0378">Hydrolase</keyword>
<dbReference type="EMBL" id="JAPDRQ010000063">
    <property type="protein sequence ID" value="KAJ9657520.1"/>
    <property type="molecule type" value="Genomic_DNA"/>
</dbReference>
<keyword evidence="2" id="KW-1185">Reference proteome</keyword>
<sequence length="451" mass="49514">MATSTATNCLRGSPHMLTRTWILTPSYLHHRAGKCVRHMKPLAYRIFTEFPKQSIKHPLQPYTVGYSRNRMSTPIKRSFHTSKRFAATTQSAIPHISLHIAAASSGKGRKYEPEKSTLDYVPGPDSTLGVQSQGNVYQRRRSRPDSGEDAYFVSSVGGDSNIVALGVCDGVGGWQEQGINPADFSHGMCSHMAHTAQTWRRTSSQPDNLHPKRLLNTAYDATLQDVQIRAGGATACVAVTDGTGRMRTANLGDSGFIHLRLGTVHQHSTPQTHAFNTPYQLSKIPAEIMTQAAIFGGLPLHDSPDRADIADNQLQHGDVVVFATDGVWDNLSSQDILNIVSRLMRERGAWERTEDRGFVVSDKIASLISSTMSEQDRKASLASVVASHIVGEAKIASTDRHRDGPFAKAVQREYPMDRWHGGKIDDITVLVMIAVENAKLGPEEETLKAKL</sequence>
<accession>A0ACC3A9J1</accession>
<protein>
    <submittedName>
        <fullName evidence="1">Protein phosphatase 2C 7</fullName>
        <ecNumber evidence="1">3.1.3.16</ecNumber>
    </submittedName>
</protein>
<reference evidence="1" key="1">
    <citation type="submission" date="2022-10" db="EMBL/GenBank/DDBJ databases">
        <title>Culturing micro-colonial fungi from biological soil crusts in the Mojave desert and describing Neophaeococcomyces mojavensis, and introducing the new genera and species Taxawa tesnikishii.</title>
        <authorList>
            <person name="Kurbessoian T."/>
            <person name="Stajich J.E."/>
        </authorList>
    </citation>
    <scope>NUCLEOTIDE SEQUENCE</scope>
    <source>
        <strain evidence="1">JES_112</strain>
    </source>
</reference>
<gene>
    <name evidence="1" type="primary">PTC7</name>
    <name evidence="1" type="ORF">H2198_004281</name>
</gene>